<dbReference type="Gene3D" id="1.10.420.10">
    <property type="entry name" value="Peroxidase, domain 2"/>
    <property type="match status" value="1"/>
</dbReference>
<comment type="caution">
    <text evidence="20">The sequence shown here is derived from an EMBL/GenBank/DDBJ whole genome shotgun (WGS) entry which is preliminary data.</text>
</comment>
<feature type="domain" description="Plant heme peroxidase family profile" evidence="19">
    <location>
        <begin position="21"/>
        <end position="321"/>
    </location>
</feature>
<keyword evidence="9 18" id="KW-0560">Oxidoreductase</keyword>
<dbReference type="Proteomes" id="UP000634136">
    <property type="component" value="Unassembled WGS sequence"/>
</dbReference>
<reference evidence="20" key="1">
    <citation type="submission" date="2020-09" db="EMBL/GenBank/DDBJ databases">
        <title>Genome-Enabled Discovery of Anthraquinone Biosynthesis in Senna tora.</title>
        <authorList>
            <person name="Kang S.-H."/>
            <person name="Pandey R.P."/>
            <person name="Lee C.-M."/>
            <person name="Sim J.-S."/>
            <person name="Jeong J.-T."/>
            <person name="Choi B.-S."/>
            <person name="Jung M."/>
            <person name="Ginzburg D."/>
            <person name="Zhao K."/>
            <person name="Won S.Y."/>
            <person name="Oh T.-J."/>
            <person name="Yu Y."/>
            <person name="Kim N.-H."/>
            <person name="Lee O.R."/>
            <person name="Lee T.-H."/>
            <person name="Bashyal P."/>
            <person name="Kim T.-S."/>
            <person name="Lee W.-H."/>
            <person name="Kawkins C."/>
            <person name="Kim C.-K."/>
            <person name="Kim J.S."/>
            <person name="Ahn B.O."/>
            <person name="Rhee S.Y."/>
            <person name="Sohng J.K."/>
        </authorList>
    </citation>
    <scope>NUCLEOTIDE SEQUENCE</scope>
    <source>
        <tissue evidence="20">Leaf</tissue>
    </source>
</reference>
<feature type="binding site" evidence="15">
    <location>
        <position position="252"/>
    </location>
    <ligand>
        <name>Ca(2+)</name>
        <dbReference type="ChEBI" id="CHEBI:29108"/>
        <label>2</label>
    </ligand>
</feature>
<comment type="cofactor">
    <cofactor evidence="15 18">
        <name>heme b</name>
        <dbReference type="ChEBI" id="CHEBI:60344"/>
    </cofactor>
    <text evidence="15 18">Binds 1 heme b (iron(II)-protoporphyrin IX) group per subunit.</text>
</comment>
<evidence type="ECO:0000256" key="17">
    <source>
        <dbReference type="PIRSR" id="PIRSR600823-5"/>
    </source>
</evidence>
<dbReference type="GO" id="GO:0042744">
    <property type="term" value="P:hydrogen peroxide catabolic process"/>
    <property type="evidence" value="ECO:0007669"/>
    <property type="project" value="UniProtKB-KW"/>
</dbReference>
<keyword evidence="18" id="KW-0376">Hydrogen peroxide</keyword>
<evidence type="ECO:0000256" key="2">
    <source>
        <dbReference type="ARBA" id="ARBA00002322"/>
    </source>
</evidence>
<accession>A0A834T2S3</accession>
<dbReference type="FunFam" id="1.10.420.10:FF:000006">
    <property type="entry name" value="Peroxidase"/>
    <property type="match status" value="1"/>
</dbReference>
<dbReference type="PANTHER" id="PTHR31517:SF84">
    <property type="entry name" value="PEROXIDASE"/>
    <property type="match status" value="1"/>
</dbReference>
<evidence type="ECO:0000256" key="4">
    <source>
        <dbReference type="ARBA" id="ARBA00012313"/>
    </source>
</evidence>
<comment type="function">
    <text evidence="2">Removal of H(2)O(2), oxidation of toxic reductants, biosynthesis and degradation of lignin, suberization, auxin catabolism, response to environmental stresses such as wounding, pathogen attack and oxidative stress. These functions might be dependent on each isozyme/isoform in each plant tissue.</text>
</comment>
<comment type="similarity">
    <text evidence="18">Belongs to the peroxidase family. Classical plant (class III) peroxidase subfamily.</text>
</comment>
<protein>
    <recommendedName>
        <fullName evidence="4 18">Peroxidase</fullName>
        <ecNumber evidence="4 18">1.11.1.7</ecNumber>
    </recommendedName>
</protein>
<comment type="cofactor">
    <cofactor evidence="15 18">
        <name>Ca(2+)</name>
        <dbReference type="ChEBI" id="CHEBI:29108"/>
    </cofactor>
    <text evidence="15 18">Binds 2 calcium ions per subunit.</text>
</comment>
<dbReference type="PRINTS" id="PR00461">
    <property type="entry name" value="PLPEROXIDASE"/>
</dbReference>
<feature type="chain" id="PRO_5033098639" description="Peroxidase" evidence="18">
    <location>
        <begin position="21"/>
        <end position="321"/>
    </location>
</feature>
<comment type="similarity">
    <text evidence="3">Belongs to the peroxidase family. Ascorbate peroxidase subfamily.</text>
</comment>
<dbReference type="InterPro" id="IPR010255">
    <property type="entry name" value="Haem_peroxidase_sf"/>
</dbReference>
<evidence type="ECO:0000313" key="21">
    <source>
        <dbReference type="Proteomes" id="UP000634136"/>
    </source>
</evidence>
<feature type="binding site" evidence="15">
    <location>
        <position position="63"/>
    </location>
    <ligand>
        <name>Ca(2+)</name>
        <dbReference type="ChEBI" id="CHEBI:29108"/>
        <label>1</label>
    </ligand>
</feature>
<dbReference type="GO" id="GO:0006979">
    <property type="term" value="P:response to oxidative stress"/>
    <property type="evidence" value="ECO:0007669"/>
    <property type="project" value="UniProtKB-UniRule"/>
</dbReference>
<keyword evidence="8 15" id="KW-0106">Calcium</keyword>
<feature type="binding site" evidence="15">
    <location>
        <position position="70"/>
    </location>
    <ligand>
        <name>Ca(2+)</name>
        <dbReference type="ChEBI" id="CHEBI:29108"/>
        <label>1</label>
    </ligand>
</feature>
<evidence type="ECO:0000256" key="9">
    <source>
        <dbReference type="ARBA" id="ARBA00023002"/>
    </source>
</evidence>
<dbReference type="Gene3D" id="1.10.520.10">
    <property type="match status" value="1"/>
</dbReference>
<keyword evidence="12" id="KW-0325">Glycoprotein</keyword>
<dbReference type="FunFam" id="1.10.520.10:FF:000001">
    <property type="entry name" value="Peroxidase"/>
    <property type="match status" value="1"/>
</dbReference>
<dbReference type="PRINTS" id="PR00458">
    <property type="entry name" value="PEROXIDASE"/>
</dbReference>
<dbReference type="CDD" id="cd00693">
    <property type="entry name" value="secretory_peroxidase"/>
    <property type="match status" value="1"/>
</dbReference>
<keyword evidence="18" id="KW-0964">Secreted</keyword>
<feature type="binding site" evidence="15">
    <location>
        <position position="188"/>
    </location>
    <ligand>
        <name>Ca(2+)</name>
        <dbReference type="ChEBI" id="CHEBI:29108"/>
        <label>2</label>
    </ligand>
</feature>
<feature type="disulfide bond" evidence="17">
    <location>
        <begin position="31"/>
        <end position="110"/>
    </location>
</feature>
<dbReference type="InterPro" id="IPR000823">
    <property type="entry name" value="Peroxidase_pln"/>
</dbReference>
<feature type="disulfide bond" evidence="17">
    <location>
        <begin position="64"/>
        <end position="69"/>
    </location>
</feature>
<keyword evidence="7 15" id="KW-0479">Metal-binding</keyword>
<keyword evidence="18" id="KW-0732">Signal</keyword>
<comment type="catalytic activity">
    <reaction evidence="1 18">
        <text>2 a phenolic donor + H2O2 = 2 a phenolic radical donor + 2 H2O</text>
        <dbReference type="Rhea" id="RHEA:56136"/>
        <dbReference type="ChEBI" id="CHEBI:15377"/>
        <dbReference type="ChEBI" id="CHEBI:16240"/>
        <dbReference type="ChEBI" id="CHEBI:139520"/>
        <dbReference type="ChEBI" id="CHEBI:139521"/>
        <dbReference type="EC" id="1.11.1.7"/>
    </reaction>
</comment>
<name>A0A834T2S3_9FABA</name>
<dbReference type="GO" id="GO:0046872">
    <property type="term" value="F:metal ion binding"/>
    <property type="evidence" value="ECO:0007669"/>
    <property type="project" value="UniProtKB-UniRule"/>
</dbReference>
<feature type="site" description="Transition state stabilizer" evidence="16">
    <location>
        <position position="58"/>
    </location>
</feature>
<keyword evidence="6 18" id="KW-0349">Heme</keyword>
<dbReference type="Pfam" id="PF00141">
    <property type="entry name" value="peroxidase"/>
    <property type="match status" value="1"/>
</dbReference>
<keyword evidence="21" id="KW-1185">Reference proteome</keyword>
<dbReference type="PANTHER" id="PTHR31517">
    <property type="match status" value="1"/>
</dbReference>
<dbReference type="OrthoDB" id="2113341at2759"/>
<proteinExistence type="inferred from homology"/>
<dbReference type="InterPro" id="IPR002016">
    <property type="entry name" value="Haem_peroxidase"/>
</dbReference>
<evidence type="ECO:0000256" key="5">
    <source>
        <dbReference type="ARBA" id="ARBA00022559"/>
    </source>
</evidence>
<feature type="binding site" evidence="15">
    <location>
        <position position="68"/>
    </location>
    <ligand>
        <name>Ca(2+)</name>
        <dbReference type="ChEBI" id="CHEBI:29108"/>
        <label>1</label>
    </ligand>
</feature>
<dbReference type="InterPro" id="IPR033905">
    <property type="entry name" value="Secretory_peroxidase"/>
</dbReference>
<evidence type="ECO:0000259" key="19">
    <source>
        <dbReference type="PROSITE" id="PS50873"/>
    </source>
</evidence>
<evidence type="ECO:0000256" key="18">
    <source>
        <dbReference type="RuleBase" id="RU362060"/>
    </source>
</evidence>
<evidence type="ECO:0000256" key="1">
    <source>
        <dbReference type="ARBA" id="ARBA00000189"/>
    </source>
</evidence>
<dbReference type="GO" id="GO:0005576">
    <property type="term" value="C:extracellular region"/>
    <property type="evidence" value="ECO:0007669"/>
    <property type="project" value="UniProtKB-SubCell"/>
</dbReference>
<dbReference type="InterPro" id="IPR019793">
    <property type="entry name" value="Peroxidases_heam-ligand_BS"/>
</dbReference>
<comment type="subcellular location">
    <subcellularLocation>
        <location evidence="18">Secreted</location>
    </subcellularLocation>
</comment>
<feature type="disulfide bond" evidence="17">
    <location>
        <begin position="194"/>
        <end position="226"/>
    </location>
</feature>
<feature type="binding site" description="axial binding residue" evidence="15">
    <location>
        <position position="187"/>
    </location>
    <ligand>
        <name>heme b</name>
        <dbReference type="ChEBI" id="CHEBI:60344"/>
    </ligand>
    <ligandPart>
        <name>Fe</name>
        <dbReference type="ChEBI" id="CHEBI:18248"/>
    </ligandPart>
</feature>
<evidence type="ECO:0000256" key="14">
    <source>
        <dbReference type="PIRSR" id="PIRSR600823-2"/>
    </source>
</evidence>
<feature type="disulfide bond" evidence="17">
    <location>
        <begin position="116"/>
        <end position="317"/>
    </location>
</feature>
<evidence type="ECO:0000256" key="8">
    <source>
        <dbReference type="ARBA" id="ARBA00022837"/>
    </source>
</evidence>
<evidence type="ECO:0000313" key="20">
    <source>
        <dbReference type="EMBL" id="KAF7813226.1"/>
    </source>
</evidence>
<evidence type="ECO:0000256" key="11">
    <source>
        <dbReference type="ARBA" id="ARBA00023157"/>
    </source>
</evidence>
<evidence type="ECO:0000256" key="6">
    <source>
        <dbReference type="ARBA" id="ARBA00022617"/>
    </source>
</evidence>
<evidence type="ECO:0000256" key="12">
    <source>
        <dbReference type="ARBA" id="ARBA00023180"/>
    </source>
</evidence>
<dbReference type="GO" id="GO:0140825">
    <property type="term" value="F:lactoperoxidase activity"/>
    <property type="evidence" value="ECO:0007669"/>
    <property type="project" value="UniProtKB-EC"/>
</dbReference>
<feature type="binding site" evidence="15">
    <location>
        <position position="72"/>
    </location>
    <ligand>
        <name>Ca(2+)</name>
        <dbReference type="ChEBI" id="CHEBI:29108"/>
        <label>1</label>
    </ligand>
</feature>
<dbReference type="AlphaFoldDB" id="A0A834T2S3"/>
<feature type="signal peptide" evidence="18">
    <location>
        <begin position="1"/>
        <end position="20"/>
    </location>
</feature>
<dbReference type="PROSITE" id="PS50873">
    <property type="entry name" value="PEROXIDASE_4"/>
    <property type="match status" value="1"/>
</dbReference>
<sequence length="321" mass="35696">MDVRAAILLLFLTMLSVSKAKLDVHYYEETCPELEKIVSDTLLNASKHDPKVPPRILRMFFHDCFIRGCDASVLLDSSPGNKAEKDGPPNKSVASFYVVDDAKAKIEKACPGTVSCADILAIAARDVVTMSGGPYWNVLKGRKDGRISKASDTLKLPPPSSNVTQLTKMFAKKGFGIKDLVTLSGAHTLGFSHCSSFQPRLHNFSSLHDTDPSIDSEFAHDLRTKCPSNKPHNHKKGKNDGHFLDSTASVFDNDYYKRMIARKSVLLSDQSLVWDSRTRRIVEDFARDQGLFFREFVDSMLKLGSLVNDVGEVRLNCRVVN</sequence>
<gene>
    <name evidence="20" type="ORF">G2W53_034202</name>
</gene>
<keyword evidence="5 18" id="KW-0575">Peroxidase</keyword>
<organism evidence="20 21">
    <name type="scientific">Senna tora</name>
    <dbReference type="NCBI Taxonomy" id="362788"/>
    <lineage>
        <taxon>Eukaryota</taxon>
        <taxon>Viridiplantae</taxon>
        <taxon>Streptophyta</taxon>
        <taxon>Embryophyta</taxon>
        <taxon>Tracheophyta</taxon>
        <taxon>Spermatophyta</taxon>
        <taxon>Magnoliopsida</taxon>
        <taxon>eudicotyledons</taxon>
        <taxon>Gunneridae</taxon>
        <taxon>Pentapetalae</taxon>
        <taxon>rosids</taxon>
        <taxon>fabids</taxon>
        <taxon>Fabales</taxon>
        <taxon>Fabaceae</taxon>
        <taxon>Caesalpinioideae</taxon>
        <taxon>Cassia clade</taxon>
        <taxon>Senna</taxon>
    </lineage>
</organism>
<evidence type="ECO:0000256" key="7">
    <source>
        <dbReference type="ARBA" id="ARBA00022723"/>
    </source>
</evidence>
<dbReference type="GO" id="GO:0020037">
    <property type="term" value="F:heme binding"/>
    <property type="evidence" value="ECO:0007669"/>
    <property type="project" value="UniProtKB-UniRule"/>
</dbReference>
<keyword evidence="10 15" id="KW-0408">Iron</keyword>
<keyword evidence="11 17" id="KW-1015">Disulfide bond</keyword>
<evidence type="ECO:0000256" key="16">
    <source>
        <dbReference type="PIRSR" id="PIRSR600823-4"/>
    </source>
</evidence>
<evidence type="ECO:0000256" key="3">
    <source>
        <dbReference type="ARBA" id="ARBA00006873"/>
    </source>
</evidence>
<dbReference type="EMBL" id="JAAIUW010000010">
    <property type="protein sequence ID" value="KAF7813226.1"/>
    <property type="molecule type" value="Genomic_DNA"/>
</dbReference>
<evidence type="ECO:0000256" key="13">
    <source>
        <dbReference type="PIRSR" id="PIRSR600823-1"/>
    </source>
</evidence>
<feature type="binding site" evidence="15">
    <location>
        <position position="84"/>
    </location>
    <ligand>
        <name>Ca(2+)</name>
        <dbReference type="ChEBI" id="CHEBI:29108"/>
        <label>1</label>
    </ligand>
</feature>
<feature type="binding site" evidence="15">
    <location>
        <position position="240"/>
    </location>
    <ligand>
        <name>Ca(2+)</name>
        <dbReference type="ChEBI" id="CHEBI:29108"/>
        <label>2</label>
    </ligand>
</feature>
<evidence type="ECO:0000256" key="10">
    <source>
        <dbReference type="ARBA" id="ARBA00023004"/>
    </source>
</evidence>
<feature type="binding site" evidence="15">
    <location>
        <position position="247"/>
    </location>
    <ligand>
        <name>Ca(2+)</name>
        <dbReference type="ChEBI" id="CHEBI:29108"/>
        <label>2</label>
    </ligand>
</feature>
<dbReference type="EC" id="1.11.1.7" evidence="4 18"/>
<dbReference type="PROSITE" id="PS00435">
    <property type="entry name" value="PEROXIDASE_1"/>
    <property type="match status" value="1"/>
</dbReference>
<dbReference type="SUPFAM" id="SSF48113">
    <property type="entry name" value="Heme-dependent peroxidases"/>
    <property type="match status" value="1"/>
</dbReference>
<evidence type="ECO:0000256" key="15">
    <source>
        <dbReference type="PIRSR" id="PIRSR600823-3"/>
    </source>
</evidence>
<feature type="active site" description="Proton acceptor" evidence="13">
    <location>
        <position position="62"/>
    </location>
</feature>
<feature type="binding site" evidence="14">
    <location>
        <position position="157"/>
    </location>
    <ligand>
        <name>substrate</name>
    </ligand>
</feature>